<sequence>MNVVQLSQILLRVQWVVKAKIKNDNSILSNCFAKRSFIFDLNHHTVIMNRFDRFSSFALKIIYFDYIIFYFLVSDATHRFANCILEFIIFEFDRIYLNKKTENKCCV</sequence>
<feature type="transmembrane region" description="Helical" evidence="1">
    <location>
        <begin position="57"/>
        <end position="73"/>
    </location>
</feature>
<dbReference type="AlphaFoldDB" id="A0A3M7QCP5"/>
<reference evidence="2 3" key="1">
    <citation type="journal article" date="2018" name="Sci. Rep.">
        <title>Genomic signatures of local adaptation to the degree of environmental predictability in rotifers.</title>
        <authorList>
            <person name="Franch-Gras L."/>
            <person name="Hahn C."/>
            <person name="Garcia-Roger E.M."/>
            <person name="Carmona M.J."/>
            <person name="Serra M."/>
            <person name="Gomez A."/>
        </authorList>
    </citation>
    <scope>NUCLEOTIDE SEQUENCE [LARGE SCALE GENOMIC DNA]</scope>
    <source>
        <strain evidence="2">HYR1</strain>
    </source>
</reference>
<keyword evidence="1" id="KW-1133">Transmembrane helix</keyword>
<protein>
    <submittedName>
        <fullName evidence="2">Uncharacterized protein</fullName>
    </submittedName>
</protein>
<accession>A0A3M7QCP5</accession>
<gene>
    <name evidence="2" type="ORF">BpHYR1_051466</name>
</gene>
<comment type="caution">
    <text evidence="2">The sequence shown here is derived from an EMBL/GenBank/DDBJ whole genome shotgun (WGS) entry which is preliminary data.</text>
</comment>
<organism evidence="2 3">
    <name type="scientific">Brachionus plicatilis</name>
    <name type="common">Marine rotifer</name>
    <name type="synonym">Brachionus muelleri</name>
    <dbReference type="NCBI Taxonomy" id="10195"/>
    <lineage>
        <taxon>Eukaryota</taxon>
        <taxon>Metazoa</taxon>
        <taxon>Spiralia</taxon>
        <taxon>Gnathifera</taxon>
        <taxon>Rotifera</taxon>
        <taxon>Eurotatoria</taxon>
        <taxon>Monogononta</taxon>
        <taxon>Pseudotrocha</taxon>
        <taxon>Ploima</taxon>
        <taxon>Brachionidae</taxon>
        <taxon>Brachionus</taxon>
    </lineage>
</organism>
<proteinExistence type="predicted"/>
<keyword evidence="3" id="KW-1185">Reference proteome</keyword>
<keyword evidence="1" id="KW-0812">Transmembrane</keyword>
<evidence type="ECO:0000313" key="3">
    <source>
        <dbReference type="Proteomes" id="UP000276133"/>
    </source>
</evidence>
<name>A0A3M7QCP5_BRAPC</name>
<dbReference type="Proteomes" id="UP000276133">
    <property type="component" value="Unassembled WGS sequence"/>
</dbReference>
<evidence type="ECO:0000313" key="2">
    <source>
        <dbReference type="EMBL" id="RNA08728.1"/>
    </source>
</evidence>
<evidence type="ECO:0000256" key="1">
    <source>
        <dbReference type="SAM" id="Phobius"/>
    </source>
</evidence>
<keyword evidence="1" id="KW-0472">Membrane</keyword>
<dbReference type="EMBL" id="REGN01006648">
    <property type="protein sequence ID" value="RNA08728.1"/>
    <property type="molecule type" value="Genomic_DNA"/>
</dbReference>